<comment type="similarity">
    <text evidence="2">Belongs to the MscS (TC 1.A.23) family.</text>
</comment>
<comment type="subcellular location">
    <subcellularLocation>
        <location evidence="1">Membrane</location>
        <topology evidence="1">Multi-pass membrane protein</topology>
    </subcellularLocation>
</comment>
<dbReference type="InterPro" id="IPR006685">
    <property type="entry name" value="MscS_channel_2nd"/>
</dbReference>
<keyword evidence="6 8" id="KW-0472">Membrane</keyword>
<evidence type="ECO:0000256" key="6">
    <source>
        <dbReference type="ARBA" id="ARBA00023136"/>
    </source>
</evidence>
<protein>
    <recommendedName>
        <fullName evidence="9">Mechanosensitive ion channel MscS domain-containing protein</fullName>
    </recommendedName>
</protein>
<feature type="domain" description="Mechanosensitive ion channel MscS" evidence="9">
    <location>
        <begin position="369"/>
        <end position="436"/>
    </location>
</feature>
<name>A0ABD3KW98_EUCGL</name>
<dbReference type="SUPFAM" id="SSF82861">
    <property type="entry name" value="Mechanosensitive channel protein MscS (YggB), transmembrane region"/>
    <property type="match status" value="1"/>
</dbReference>
<dbReference type="InterPro" id="IPR023408">
    <property type="entry name" value="MscS_beta-dom_sf"/>
</dbReference>
<evidence type="ECO:0000259" key="9">
    <source>
        <dbReference type="Pfam" id="PF00924"/>
    </source>
</evidence>
<feature type="transmembrane region" description="Helical" evidence="8">
    <location>
        <begin position="280"/>
        <end position="297"/>
    </location>
</feature>
<evidence type="ECO:0000256" key="4">
    <source>
        <dbReference type="ARBA" id="ARBA00022989"/>
    </source>
</evidence>
<organism evidence="10 11">
    <name type="scientific">Eucalyptus globulus</name>
    <name type="common">Tasmanian blue gum</name>
    <dbReference type="NCBI Taxonomy" id="34317"/>
    <lineage>
        <taxon>Eukaryota</taxon>
        <taxon>Viridiplantae</taxon>
        <taxon>Streptophyta</taxon>
        <taxon>Embryophyta</taxon>
        <taxon>Tracheophyta</taxon>
        <taxon>Spermatophyta</taxon>
        <taxon>Magnoliopsida</taxon>
        <taxon>eudicotyledons</taxon>
        <taxon>Gunneridae</taxon>
        <taxon>Pentapetalae</taxon>
        <taxon>rosids</taxon>
        <taxon>malvids</taxon>
        <taxon>Myrtales</taxon>
        <taxon>Myrtaceae</taxon>
        <taxon>Myrtoideae</taxon>
        <taxon>Eucalypteae</taxon>
        <taxon>Eucalyptus</taxon>
    </lineage>
</organism>
<keyword evidence="5" id="KW-0813">Transport</keyword>
<dbReference type="InterPro" id="IPR010920">
    <property type="entry name" value="LSM_dom_sf"/>
</dbReference>
<keyword evidence="5" id="KW-0406">Ion transport</keyword>
<feature type="transmembrane region" description="Helical" evidence="8">
    <location>
        <begin position="255"/>
        <end position="274"/>
    </location>
</feature>
<evidence type="ECO:0000313" key="10">
    <source>
        <dbReference type="EMBL" id="KAL3743559.1"/>
    </source>
</evidence>
<evidence type="ECO:0000256" key="8">
    <source>
        <dbReference type="SAM" id="Phobius"/>
    </source>
</evidence>
<evidence type="ECO:0000256" key="5">
    <source>
        <dbReference type="ARBA" id="ARBA00023065"/>
    </source>
</evidence>
<dbReference type="EMBL" id="JBJKBG010000004">
    <property type="protein sequence ID" value="KAL3743559.1"/>
    <property type="molecule type" value="Genomic_DNA"/>
</dbReference>
<evidence type="ECO:0000313" key="11">
    <source>
        <dbReference type="Proteomes" id="UP001634007"/>
    </source>
</evidence>
<dbReference type="GO" id="GO:0016020">
    <property type="term" value="C:membrane"/>
    <property type="evidence" value="ECO:0007669"/>
    <property type="project" value="UniProtKB-SubCell"/>
</dbReference>
<dbReference type="Pfam" id="PF00924">
    <property type="entry name" value="MS_channel_2nd"/>
    <property type="match status" value="1"/>
</dbReference>
<accession>A0ABD3KW98</accession>
<evidence type="ECO:0000256" key="2">
    <source>
        <dbReference type="ARBA" id="ARBA00008017"/>
    </source>
</evidence>
<feature type="transmembrane region" description="Helical" evidence="8">
    <location>
        <begin position="191"/>
        <end position="213"/>
    </location>
</feature>
<dbReference type="InterPro" id="IPR011014">
    <property type="entry name" value="MscS_channel_TM-2"/>
</dbReference>
<keyword evidence="4 8" id="KW-1133">Transmembrane helix</keyword>
<dbReference type="GO" id="GO:0034220">
    <property type="term" value="P:monoatomic ion transmembrane transport"/>
    <property type="evidence" value="ECO:0007669"/>
    <property type="project" value="UniProtKB-KW"/>
</dbReference>
<feature type="transmembrane region" description="Helical" evidence="8">
    <location>
        <begin position="328"/>
        <end position="349"/>
    </location>
</feature>
<keyword evidence="11" id="KW-1185">Reference proteome</keyword>
<reference evidence="10 11" key="1">
    <citation type="submission" date="2024-11" db="EMBL/GenBank/DDBJ databases">
        <title>Chromosome-level genome assembly of Eucalyptus globulus Labill. provides insights into its genome evolution.</title>
        <authorList>
            <person name="Li X."/>
        </authorList>
    </citation>
    <scope>NUCLEOTIDE SEQUENCE [LARGE SCALE GENOMIC DNA]</scope>
    <source>
        <strain evidence="10">CL2024</strain>
        <tissue evidence="10">Fresh tender leaves</tissue>
    </source>
</reference>
<evidence type="ECO:0000256" key="1">
    <source>
        <dbReference type="ARBA" id="ARBA00004141"/>
    </source>
</evidence>
<sequence>MAKLGFPSLKSMRKFTVPCSKWLSCTCLKYPTQVPIRASRPSLLDAIYCSKESRSLDSVKTSQRTLAPVSFSGTTSYLRKPTNGFSPKLPRTRCGSNFSPFLASPLLDSRSFASYFSGKRSIREELEVSGASGAGKVGDENNAVVSSEWLDKIKDTWHGTVDVAGHPGEKVKEVSDELAPYVQQVLDGHPYVKYVFLPIGLTLTVTLLAWVVMPRILRRFHKYATQGQAALLSGTPLGEETPYDKSLWGALEDPVRYLITFMAFWQIATMIAPTTIATQYIGQAWRGAVIISFVWFLHRWKTNVFSRALAVESLAELDREKIPALDRLSSIGLFVIGFMALAEACGVAVQSITTVGAIGGIATAIAAKDILGNVLSGLSMQFSMPFSLGDKIKAGSIKGEVVEMGLTTTSLLNAKKLPVIVPNSLFSKQVIVNKSRAEWRAMVTQIPLQSDDLEKVPPISNDIKNMLKSHPKVFLDREGPYCFLSRVESSCIELTLGCNLKRMGGDELYTTKQDILLQAVQIIKQQGARFGSRMQETTGQ</sequence>
<keyword evidence="7" id="KW-0407">Ion channel</keyword>
<dbReference type="Gene3D" id="1.10.287.1260">
    <property type="match status" value="1"/>
</dbReference>
<gene>
    <name evidence="10" type="ORF">ACJRO7_018781</name>
</gene>
<keyword evidence="3 8" id="KW-0812">Transmembrane</keyword>
<dbReference type="Gene3D" id="2.30.30.60">
    <property type="match status" value="1"/>
</dbReference>
<dbReference type="PANTHER" id="PTHR30566">
    <property type="entry name" value="YNAI-RELATED MECHANOSENSITIVE ION CHANNEL"/>
    <property type="match status" value="1"/>
</dbReference>
<dbReference type="SUPFAM" id="SSF50182">
    <property type="entry name" value="Sm-like ribonucleoproteins"/>
    <property type="match status" value="1"/>
</dbReference>
<proteinExistence type="inferred from homology"/>
<dbReference type="AlphaFoldDB" id="A0ABD3KW98"/>
<evidence type="ECO:0000256" key="3">
    <source>
        <dbReference type="ARBA" id="ARBA00022692"/>
    </source>
</evidence>
<dbReference type="Proteomes" id="UP001634007">
    <property type="component" value="Unassembled WGS sequence"/>
</dbReference>
<comment type="caution">
    <text evidence="10">The sequence shown here is derived from an EMBL/GenBank/DDBJ whole genome shotgun (WGS) entry which is preliminary data.</text>
</comment>
<evidence type="ECO:0000256" key="7">
    <source>
        <dbReference type="ARBA" id="ARBA00023303"/>
    </source>
</evidence>
<dbReference type="PANTHER" id="PTHR30566:SF5">
    <property type="entry name" value="MECHANOSENSITIVE ION CHANNEL PROTEIN 1, MITOCHONDRIAL-RELATED"/>
    <property type="match status" value="1"/>
</dbReference>